<dbReference type="RefSeq" id="WP_150556258.1">
    <property type="nucleotide sequence ID" value="NZ_CABPSC010000011.1"/>
</dbReference>
<dbReference type="GO" id="GO:0016020">
    <property type="term" value="C:membrane"/>
    <property type="evidence" value="ECO:0007669"/>
    <property type="project" value="TreeGrafter"/>
</dbReference>
<protein>
    <submittedName>
        <fullName evidence="3">Alpha/beta hydrolase</fullName>
    </submittedName>
</protein>
<dbReference type="PANTHER" id="PTHR43798">
    <property type="entry name" value="MONOACYLGLYCEROL LIPASE"/>
    <property type="match status" value="1"/>
</dbReference>
<dbReference type="Gene3D" id="3.40.50.1820">
    <property type="entry name" value="alpha/beta hydrolase"/>
    <property type="match status" value="1"/>
</dbReference>
<feature type="domain" description="AB hydrolase-1" evidence="2">
    <location>
        <begin position="15"/>
        <end position="237"/>
    </location>
</feature>
<dbReference type="InterPro" id="IPR029058">
    <property type="entry name" value="AB_hydrolase_fold"/>
</dbReference>
<dbReference type="Pfam" id="PF00561">
    <property type="entry name" value="Abhydrolase_1"/>
    <property type="match status" value="1"/>
</dbReference>
<dbReference type="AlphaFoldDB" id="A0A5E4W067"/>
<evidence type="ECO:0000313" key="4">
    <source>
        <dbReference type="Proteomes" id="UP000367825"/>
    </source>
</evidence>
<sequence>MTIGHTRLGDGPEGVIVCHGWFGDGVSTFSGMFPYLDAKAYTYAFVDFRGFGKSVEMKGDCTMEEIARDVLDLADSFGWKRFHLIGHSMGGKAVQRVMVDARERVKSLIAIAPVPASGVPFEPAIWELFSGCVNDDTLRRAIVDFSTSNRLTPTWGATMIDVLRRTSDSEAFGKYLLPWAKHDFSALAQGIEVPVKVVIGEYDPSLTRDVMEQTFLSLYPNAELEVIANAGHYPAHETPVMLATVIERFLANHA</sequence>
<dbReference type="OrthoDB" id="9780765at2"/>
<name>A0A5E4W067_9BURK</name>
<dbReference type="EMBL" id="CABPSC010000011">
    <property type="protein sequence ID" value="VVE18022.1"/>
    <property type="molecule type" value="Genomic_DNA"/>
</dbReference>
<dbReference type="PANTHER" id="PTHR43798:SF31">
    <property type="entry name" value="AB HYDROLASE SUPERFAMILY PROTEIN YCLE"/>
    <property type="match status" value="1"/>
</dbReference>
<proteinExistence type="predicted"/>
<dbReference type="InterPro" id="IPR000073">
    <property type="entry name" value="AB_hydrolase_1"/>
</dbReference>
<organism evidence="3 4">
    <name type="scientific">Pandoraea nosoerga</name>
    <dbReference type="NCBI Taxonomy" id="2508296"/>
    <lineage>
        <taxon>Bacteria</taxon>
        <taxon>Pseudomonadati</taxon>
        <taxon>Pseudomonadota</taxon>
        <taxon>Betaproteobacteria</taxon>
        <taxon>Burkholderiales</taxon>
        <taxon>Burkholderiaceae</taxon>
        <taxon>Pandoraea</taxon>
    </lineage>
</organism>
<accession>A0A5E4W067</accession>
<evidence type="ECO:0000259" key="2">
    <source>
        <dbReference type="Pfam" id="PF00561"/>
    </source>
</evidence>
<dbReference type="InterPro" id="IPR050266">
    <property type="entry name" value="AB_hydrolase_sf"/>
</dbReference>
<keyword evidence="1 3" id="KW-0378">Hydrolase</keyword>
<gene>
    <name evidence="3" type="ORF">PNO31109_02981</name>
</gene>
<dbReference type="GO" id="GO:0016787">
    <property type="term" value="F:hydrolase activity"/>
    <property type="evidence" value="ECO:0007669"/>
    <property type="project" value="UniProtKB-KW"/>
</dbReference>
<dbReference type="SUPFAM" id="SSF53474">
    <property type="entry name" value="alpha/beta-Hydrolases"/>
    <property type="match status" value="1"/>
</dbReference>
<keyword evidence="4" id="KW-1185">Reference proteome</keyword>
<reference evidence="3 4" key="1">
    <citation type="submission" date="2019-08" db="EMBL/GenBank/DDBJ databases">
        <authorList>
            <person name="Peeters C."/>
        </authorList>
    </citation>
    <scope>NUCLEOTIDE SEQUENCE [LARGE SCALE GENOMIC DNA]</scope>
    <source>
        <strain evidence="3 4">LMG 31109</strain>
    </source>
</reference>
<evidence type="ECO:0000256" key="1">
    <source>
        <dbReference type="ARBA" id="ARBA00022801"/>
    </source>
</evidence>
<dbReference type="Proteomes" id="UP000367825">
    <property type="component" value="Unassembled WGS sequence"/>
</dbReference>
<evidence type="ECO:0000313" key="3">
    <source>
        <dbReference type="EMBL" id="VVE18022.1"/>
    </source>
</evidence>